<dbReference type="EMBL" id="CP016539">
    <property type="protein sequence ID" value="ANU20577.1"/>
    <property type="molecule type" value="Genomic_DNA"/>
</dbReference>
<dbReference type="RefSeq" id="WP_068870725.1">
    <property type="nucleotide sequence ID" value="NZ_CP016539.2"/>
</dbReference>
<accession>A0A1C7EAW6</accession>
<keyword evidence="3" id="KW-1185">Reference proteome</keyword>
<protein>
    <submittedName>
        <fullName evidence="2">GNAT family N-acetyltransferase</fullName>
    </submittedName>
</protein>
<dbReference type="Gene3D" id="3.40.630.30">
    <property type="match status" value="1"/>
</dbReference>
<gene>
    <name evidence="2" type="ORF">BBI15_10290</name>
</gene>
<dbReference type="PANTHER" id="PTHR43792">
    <property type="entry name" value="GNAT FAMILY, PUTATIVE (AFU_ORTHOLOGUE AFUA_3G00765)-RELATED-RELATED"/>
    <property type="match status" value="1"/>
</dbReference>
<dbReference type="AlphaFoldDB" id="A0A1C7EAW6"/>
<evidence type="ECO:0000259" key="1">
    <source>
        <dbReference type="PROSITE" id="PS51186"/>
    </source>
</evidence>
<proteinExistence type="predicted"/>
<name>A0A1C7EAW6_9BACL</name>
<dbReference type="Pfam" id="PF13302">
    <property type="entry name" value="Acetyltransf_3"/>
    <property type="match status" value="1"/>
</dbReference>
<dbReference type="STRING" id="1038856.BBI15_10290"/>
<evidence type="ECO:0000313" key="2">
    <source>
        <dbReference type="EMBL" id="ANU20577.1"/>
    </source>
</evidence>
<sequence>MENDYVFESERLGFRRWQASDSAPFAALNANPDVMEFFPNTLSRGESDTLIGRIEAHFEEKGYGLWAVERKEDGGFIGFIGLLDVNFDIGIEGATEIGWRLDQPFWKKGYATEGAKACLTYAFEELGKKEIYSFTATVNAPSETVMKRIGMEKAGEFEHPRVAEGSPLRRHVLYCIKRAGHS</sequence>
<evidence type="ECO:0000313" key="3">
    <source>
        <dbReference type="Proteomes" id="UP000092650"/>
    </source>
</evidence>
<dbReference type="OrthoDB" id="9798081at2"/>
<dbReference type="SUPFAM" id="SSF55729">
    <property type="entry name" value="Acyl-CoA N-acyltransferases (Nat)"/>
    <property type="match status" value="1"/>
</dbReference>
<dbReference type="PANTHER" id="PTHR43792:SF1">
    <property type="entry name" value="N-ACETYLTRANSFERASE DOMAIN-CONTAINING PROTEIN"/>
    <property type="match status" value="1"/>
</dbReference>
<dbReference type="Proteomes" id="UP000092650">
    <property type="component" value="Chromosome"/>
</dbReference>
<dbReference type="KEGG" id="ppla:BBI15_10290"/>
<dbReference type="InterPro" id="IPR051531">
    <property type="entry name" value="N-acetyltransferase"/>
</dbReference>
<dbReference type="InterPro" id="IPR016181">
    <property type="entry name" value="Acyl_CoA_acyltransferase"/>
</dbReference>
<dbReference type="GO" id="GO:0016747">
    <property type="term" value="F:acyltransferase activity, transferring groups other than amino-acyl groups"/>
    <property type="evidence" value="ECO:0007669"/>
    <property type="project" value="InterPro"/>
</dbReference>
<reference evidence="2" key="1">
    <citation type="submission" date="2016-10" db="EMBL/GenBank/DDBJ databases">
        <authorList>
            <person name="See-Too W.S."/>
        </authorList>
    </citation>
    <scope>NUCLEOTIDE SEQUENCE [LARGE SCALE GENOMIC DNA]</scope>
    <source>
        <strain evidence="2">DSM 23997</strain>
    </source>
</reference>
<dbReference type="InterPro" id="IPR000182">
    <property type="entry name" value="GNAT_dom"/>
</dbReference>
<dbReference type="PROSITE" id="PS51186">
    <property type="entry name" value="GNAT"/>
    <property type="match status" value="1"/>
</dbReference>
<organism evidence="2 3">
    <name type="scientific">Planococcus plakortidis</name>
    <dbReference type="NCBI Taxonomy" id="1038856"/>
    <lineage>
        <taxon>Bacteria</taxon>
        <taxon>Bacillati</taxon>
        <taxon>Bacillota</taxon>
        <taxon>Bacilli</taxon>
        <taxon>Bacillales</taxon>
        <taxon>Caryophanaceae</taxon>
        <taxon>Planococcus</taxon>
    </lineage>
</organism>
<feature type="domain" description="N-acetyltransferase" evidence="1">
    <location>
        <begin position="12"/>
        <end position="169"/>
    </location>
</feature>